<keyword evidence="3" id="KW-1185">Reference proteome</keyword>
<dbReference type="InterPro" id="IPR036396">
    <property type="entry name" value="Cyt_P450_sf"/>
</dbReference>
<reference evidence="2" key="1">
    <citation type="journal article" date="2020" name="Stud. Mycol.">
        <title>101 Dothideomycetes genomes: a test case for predicting lifestyles and emergence of pathogens.</title>
        <authorList>
            <person name="Haridas S."/>
            <person name="Albert R."/>
            <person name="Binder M."/>
            <person name="Bloem J."/>
            <person name="Labutti K."/>
            <person name="Salamov A."/>
            <person name="Andreopoulos B."/>
            <person name="Baker S."/>
            <person name="Barry K."/>
            <person name="Bills G."/>
            <person name="Bluhm B."/>
            <person name="Cannon C."/>
            <person name="Castanera R."/>
            <person name="Culley D."/>
            <person name="Daum C."/>
            <person name="Ezra D."/>
            <person name="Gonzalez J."/>
            <person name="Henrissat B."/>
            <person name="Kuo A."/>
            <person name="Liang C."/>
            <person name="Lipzen A."/>
            <person name="Lutzoni F."/>
            <person name="Magnuson J."/>
            <person name="Mondo S."/>
            <person name="Nolan M."/>
            <person name="Ohm R."/>
            <person name="Pangilinan J."/>
            <person name="Park H.-J."/>
            <person name="Ramirez L."/>
            <person name="Alfaro M."/>
            <person name="Sun H."/>
            <person name="Tritt A."/>
            <person name="Yoshinaga Y."/>
            <person name="Zwiers L.-H."/>
            <person name="Turgeon B."/>
            <person name="Goodwin S."/>
            <person name="Spatafora J."/>
            <person name="Crous P."/>
            <person name="Grigoriev I."/>
        </authorList>
    </citation>
    <scope>NUCLEOTIDE SEQUENCE</scope>
    <source>
        <strain evidence="2">CBS 279.74</strain>
    </source>
</reference>
<evidence type="ECO:0000313" key="3">
    <source>
        <dbReference type="Proteomes" id="UP000799428"/>
    </source>
</evidence>
<dbReference type="GO" id="GO:0020037">
    <property type="term" value="F:heme binding"/>
    <property type="evidence" value="ECO:0007669"/>
    <property type="project" value="InterPro"/>
</dbReference>
<dbReference type="GO" id="GO:0004497">
    <property type="term" value="F:monooxygenase activity"/>
    <property type="evidence" value="ECO:0007669"/>
    <property type="project" value="InterPro"/>
</dbReference>
<dbReference type="Proteomes" id="UP000799428">
    <property type="component" value="Unassembled WGS sequence"/>
</dbReference>
<evidence type="ECO:0000256" key="1">
    <source>
        <dbReference type="SAM" id="MobiDB-lite"/>
    </source>
</evidence>
<name>A0A6G1KH91_9PLEO</name>
<dbReference type="SUPFAM" id="SSF48264">
    <property type="entry name" value="Cytochrome P450"/>
    <property type="match status" value="1"/>
</dbReference>
<proteinExistence type="predicted"/>
<sequence>MCVYMLCMLNVQGVHTRISIFLNPSTWDQLERWIASQSPSTLDPETFPASTPRLRPPWSSDPRICPDMKFTQVEFAAMLATVLREAKLEPCLGKRKTAGKKEARREREREYDEIQA</sequence>
<dbReference type="GO" id="GO:0016705">
    <property type="term" value="F:oxidoreductase activity, acting on paired donors, with incorporation or reduction of molecular oxygen"/>
    <property type="evidence" value="ECO:0007669"/>
    <property type="project" value="InterPro"/>
</dbReference>
<feature type="compositionally biased region" description="Basic and acidic residues" evidence="1">
    <location>
        <begin position="99"/>
        <end position="116"/>
    </location>
</feature>
<dbReference type="AlphaFoldDB" id="A0A6G1KH91"/>
<gene>
    <name evidence="2" type="ORF">K504DRAFT_523200</name>
</gene>
<dbReference type="Gene3D" id="1.10.630.10">
    <property type="entry name" value="Cytochrome P450"/>
    <property type="match status" value="1"/>
</dbReference>
<accession>A0A6G1KH91</accession>
<dbReference type="OrthoDB" id="1470350at2759"/>
<feature type="region of interest" description="Disordered" evidence="1">
    <location>
        <begin position="39"/>
        <end position="59"/>
    </location>
</feature>
<feature type="region of interest" description="Disordered" evidence="1">
    <location>
        <begin position="94"/>
        <end position="116"/>
    </location>
</feature>
<dbReference type="GO" id="GO:0005506">
    <property type="term" value="F:iron ion binding"/>
    <property type="evidence" value="ECO:0007669"/>
    <property type="project" value="InterPro"/>
</dbReference>
<dbReference type="EMBL" id="MU005767">
    <property type="protein sequence ID" value="KAF2711727.1"/>
    <property type="molecule type" value="Genomic_DNA"/>
</dbReference>
<evidence type="ECO:0000313" key="2">
    <source>
        <dbReference type="EMBL" id="KAF2711727.1"/>
    </source>
</evidence>
<protein>
    <submittedName>
        <fullName evidence="2">Uncharacterized protein</fullName>
    </submittedName>
</protein>
<organism evidence="2 3">
    <name type="scientific">Pleomassaria siparia CBS 279.74</name>
    <dbReference type="NCBI Taxonomy" id="1314801"/>
    <lineage>
        <taxon>Eukaryota</taxon>
        <taxon>Fungi</taxon>
        <taxon>Dikarya</taxon>
        <taxon>Ascomycota</taxon>
        <taxon>Pezizomycotina</taxon>
        <taxon>Dothideomycetes</taxon>
        <taxon>Pleosporomycetidae</taxon>
        <taxon>Pleosporales</taxon>
        <taxon>Pleomassariaceae</taxon>
        <taxon>Pleomassaria</taxon>
    </lineage>
</organism>